<evidence type="ECO:0000313" key="2">
    <source>
        <dbReference type="Proteomes" id="UP000001890"/>
    </source>
</evidence>
<protein>
    <submittedName>
        <fullName evidence="1">Uncharacterized protein</fullName>
    </submittedName>
</protein>
<reference evidence="1 2" key="1">
    <citation type="journal article" date="2009" name="BMC Genomics">
        <title>The complete genome sequence of Xanthomonas albilineans provides new insights into the reductive genome evolution of the xylem-limited Xanthomonadaceae.</title>
        <authorList>
            <person name="Pieretti I."/>
            <person name="Royer M."/>
            <person name="Barbe V."/>
            <person name="Carrere S."/>
            <person name="Koebnik R."/>
            <person name="Cociancich S."/>
            <person name="Couloux A."/>
            <person name="Darrasse A."/>
            <person name="Gouzy J."/>
            <person name="Jacques M.A."/>
            <person name="Lauber E."/>
            <person name="Manceau C."/>
            <person name="Mangenot S."/>
            <person name="Poussier S."/>
            <person name="Segurens B."/>
            <person name="Szurek B."/>
            <person name="Verdier V."/>
            <person name="Arlat M."/>
            <person name="Rott P."/>
        </authorList>
    </citation>
    <scope>NUCLEOTIDE SEQUENCE [LARGE SCALE GENOMIC DNA]</scope>
    <source>
        <strain evidence="2">GPE PC73 / CFBP 7063</strain>
    </source>
</reference>
<dbReference type="STRING" id="380358.XALC_2376"/>
<gene>
    <name evidence="1" type="ordered locus">XALc_2376</name>
</gene>
<dbReference type="GeneID" id="57877681"/>
<dbReference type="Proteomes" id="UP000001890">
    <property type="component" value="Chromosome"/>
</dbReference>
<dbReference type="EMBL" id="FP565176">
    <property type="protein sequence ID" value="CBA16856.1"/>
    <property type="molecule type" value="Genomic_DNA"/>
</dbReference>
<dbReference type="RefSeq" id="WP_012916852.1">
    <property type="nucleotide sequence ID" value="NC_013722.1"/>
</dbReference>
<organism evidence="1 2">
    <name type="scientific">Xanthomonas albilineans (strain GPE PC73 / CFBP 7063)</name>
    <dbReference type="NCBI Taxonomy" id="380358"/>
    <lineage>
        <taxon>Bacteria</taxon>
        <taxon>Pseudomonadati</taxon>
        <taxon>Pseudomonadota</taxon>
        <taxon>Gammaproteobacteria</taxon>
        <taxon>Lysobacterales</taxon>
        <taxon>Lysobacteraceae</taxon>
        <taxon>Xanthomonas</taxon>
    </lineage>
</organism>
<name>D2U9B4_XANAP</name>
<dbReference type="KEGG" id="xal:XALC_2376"/>
<accession>D2U9B4</accession>
<keyword evidence="2" id="KW-1185">Reference proteome</keyword>
<dbReference type="AlphaFoldDB" id="D2U9B4"/>
<evidence type="ECO:0000313" key="1">
    <source>
        <dbReference type="EMBL" id="CBA16856.1"/>
    </source>
</evidence>
<proteinExistence type="predicted"/>
<sequence>MRQWGGIITAFAGLLGTVLAFWQWWGAPKGNLRASISVNQFLLPPNTSEDLVEALKLRLAEDVRNALQDPKAMDARMRIGHYKNDMPSLDDIYTKNILSDMMLSCMVQVVVENTGDAPSRNIVLRLPEKEKEILIKKEDGAYASIENERNIKLGELRKAEKLLYGIGIIVHT</sequence>